<dbReference type="SUPFAM" id="SSF160574">
    <property type="entry name" value="BT0923-like"/>
    <property type="match status" value="2"/>
</dbReference>
<feature type="domain" description="Putative beta-lactamase-inhibitor-like PepSY-like" evidence="1">
    <location>
        <begin position="23"/>
        <end position="77"/>
    </location>
</feature>
<proteinExistence type="predicted"/>
<reference evidence="2" key="1">
    <citation type="journal article" date="2015" name="Nature">
        <title>Complex archaea that bridge the gap between prokaryotes and eukaryotes.</title>
        <authorList>
            <person name="Spang A."/>
            <person name="Saw J.H."/>
            <person name="Jorgensen S.L."/>
            <person name="Zaremba-Niedzwiedzka K."/>
            <person name="Martijn J."/>
            <person name="Lind A.E."/>
            <person name="van Eijk R."/>
            <person name="Schleper C."/>
            <person name="Guy L."/>
            <person name="Ettema T.J."/>
        </authorList>
    </citation>
    <scope>NUCLEOTIDE SEQUENCE</scope>
</reference>
<evidence type="ECO:0000313" key="2">
    <source>
        <dbReference type="EMBL" id="KKL74902.1"/>
    </source>
</evidence>
<dbReference type="EMBL" id="LAZR01024509">
    <property type="protein sequence ID" value="KKL74902.1"/>
    <property type="molecule type" value="Genomic_DNA"/>
</dbReference>
<comment type="caution">
    <text evidence="2">The sequence shown here is derived from an EMBL/GenBank/DDBJ whole genome shotgun (WGS) entry which is preliminary data.</text>
</comment>
<feature type="domain" description="Putative beta-lactamase-inhibitor-like PepSY-like" evidence="1">
    <location>
        <begin position="170"/>
        <end position="230"/>
    </location>
</feature>
<organism evidence="2">
    <name type="scientific">marine sediment metagenome</name>
    <dbReference type="NCBI Taxonomy" id="412755"/>
    <lineage>
        <taxon>unclassified sequences</taxon>
        <taxon>metagenomes</taxon>
        <taxon>ecological metagenomes</taxon>
    </lineage>
</organism>
<sequence>MLVFAAWHVALAEGQKASKRKRLVLPAAAAAAVKKAFPKASIEEVEREEVSLALYEVEIEQGDSEAEITVTSDGQIVEVEKEVAASALPKAVAMTLKKLAGGAKVEEIERVEVHAVLKLVKLAKVKVVYEAEFVRDGKEVEVRIGADGKLLATVIDDDEDDDDDDGEDGKDISLDQVPAAVKATILAHAGKNKIKELEVKTRRGRKVYEVEWEADGKETKIKVAFDGKLLAKKVKVDDD</sequence>
<protein>
    <recommendedName>
        <fullName evidence="1">Putative beta-lactamase-inhibitor-like PepSY-like domain-containing protein</fullName>
    </recommendedName>
</protein>
<dbReference type="Gene3D" id="3.10.450.40">
    <property type="match status" value="1"/>
</dbReference>
<accession>A0A0F9HIB9</accession>
<name>A0A0F9HIB9_9ZZZZ</name>
<dbReference type="InterPro" id="IPR021533">
    <property type="entry name" value="PepSY-like"/>
</dbReference>
<gene>
    <name evidence="2" type="ORF">LCGC14_2060250</name>
</gene>
<dbReference type="Pfam" id="PF11396">
    <property type="entry name" value="PepSY_like"/>
    <property type="match status" value="2"/>
</dbReference>
<dbReference type="Gene3D" id="3.10.450.360">
    <property type="match status" value="1"/>
</dbReference>
<dbReference type="AlphaFoldDB" id="A0A0F9HIB9"/>
<evidence type="ECO:0000259" key="1">
    <source>
        <dbReference type="Pfam" id="PF11396"/>
    </source>
</evidence>